<dbReference type="EMBL" id="FMAF01000009">
    <property type="protein sequence ID" value="SCB37064.1"/>
    <property type="molecule type" value="Genomic_DNA"/>
</dbReference>
<proteinExistence type="inferred from homology"/>
<dbReference type="Gene3D" id="3.30.1330.40">
    <property type="entry name" value="RutC-like"/>
    <property type="match status" value="1"/>
</dbReference>
<gene>
    <name evidence="2" type="ORF">GA0061101_109158</name>
</gene>
<dbReference type="Proteomes" id="UP000199205">
    <property type="component" value="Unassembled WGS sequence"/>
</dbReference>
<comment type="similarity">
    <text evidence="1">Belongs to the RutC family.</text>
</comment>
<accession>A0A1C3WBI3</accession>
<dbReference type="InterPro" id="IPR019897">
    <property type="entry name" value="RidA_CS"/>
</dbReference>
<organism evidence="2 3">
    <name type="scientific">Rhizobium lusitanum</name>
    <dbReference type="NCBI Taxonomy" id="293958"/>
    <lineage>
        <taxon>Bacteria</taxon>
        <taxon>Pseudomonadati</taxon>
        <taxon>Pseudomonadota</taxon>
        <taxon>Alphaproteobacteria</taxon>
        <taxon>Hyphomicrobiales</taxon>
        <taxon>Rhizobiaceae</taxon>
        <taxon>Rhizobium/Agrobacterium group</taxon>
        <taxon>Rhizobium</taxon>
    </lineage>
</organism>
<dbReference type="InterPro" id="IPR035959">
    <property type="entry name" value="RutC-like_sf"/>
</dbReference>
<evidence type="ECO:0000313" key="3">
    <source>
        <dbReference type="Proteomes" id="UP000199205"/>
    </source>
</evidence>
<protein>
    <submittedName>
        <fullName evidence="2">Enamine deaminase RidA, house cleaning of reactive enamine intermediates, YjgF/YER057c/UK114 family</fullName>
    </submittedName>
</protein>
<dbReference type="PANTHER" id="PTHR47328:SF1">
    <property type="entry name" value="RUTC FAMILY PROTEIN YOAB"/>
    <property type="match status" value="1"/>
</dbReference>
<evidence type="ECO:0000313" key="2">
    <source>
        <dbReference type="EMBL" id="SCB37064.1"/>
    </source>
</evidence>
<evidence type="ECO:0000256" key="1">
    <source>
        <dbReference type="ARBA" id="ARBA00010552"/>
    </source>
</evidence>
<dbReference type="PROSITE" id="PS01094">
    <property type="entry name" value="UPF0076"/>
    <property type="match status" value="1"/>
</dbReference>
<dbReference type="OrthoDB" id="9803101at2"/>
<reference evidence="2 3" key="1">
    <citation type="submission" date="2016-08" db="EMBL/GenBank/DDBJ databases">
        <authorList>
            <person name="Seilhamer J.J."/>
        </authorList>
    </citation>
    <scope>NUCLEOTIDE SEQUENCE [LARGE SCALE GENOMIC DNA]</scope>
    <source>
        <strain evidence="2 3">P1-7</strain>
    </source>
</reference>
<dbReference type="CDD" id="cd06150">
    <property type="entry name" value="YjgF_YER057c_UK114_like_2"/>
    <property type="match status" value="1"/>
</dbReference>
<name>A0A1C3WBI3_9HYPH</name>
<dbReference type="InterPro" id="IPR035709">
    <property type="entry name" value="YoaB-like"/>
</dbReference>
<dbReference type="SUPFAM" id="SSF55298">
    <property type="entry name" value="YjgF-like"/>
    <property type="match status" value="1"/>
</dbReference>
<dbReference type="Pfam" id="PF01042">
    <property type="entry name" value="Ribonuc_L-PSP"/>
    <property type="match status" value="1"/>
</dbReference>
<sequence length="117" mass="12218">MNQITRFGAGPRMSQAVAYGNLVFLAGQVALRAPGASIAEQTADILAKTDELLAEAGSDKSKLISASIWLTDIATFNEMNAVWDAWVAPGNAPARACVESKLAAPQFTVEIAVIAGI</sequence>
<dbReference type="PANTHER" id="PTHR47328">
    <property type="match status" value="1"/>
</dbReference>
<dbReference type="InterPro" id="IPR006175">
    <property type="entry name" value="YjgF/YER057c/UK114"/>
</dbReference>
<dbReference type="AlphaFoldDB" id="A0A1C3WBI3"/>
<dbReference type="RefSeq" id="WP_037200124.1">
    <property type="nucleotide sequence ID" value="NZ_FMAF01000009.1"/>
</dbReference>